<comment type="caution">
    <text evidence="2">The sequence shown here is derived from an EMBL/GenBank/DDBJ whole genome shotgun (WGS) entry which is preliminary data.</text>
</comment>
<name>A0A246F9W4_PSENT</name>
<keyword evidence="1" id="KW-0472">Membrane</keyword>
<reference evidence="2 3" key="1">
    <citation type="submission" date="2017-06" db="EMBL/GenBank/DDBJ databases">
        <title>Draft genome of Pseudomonas nitroreducens DF05.</title>
        <authorList>
            <person name="Iyer R."/>
        </authorList>
    </citation>
    <scope>NUCLEOTIDE SEQUENCE [LARGE SCALE GENOMIC DNA]</scope>
    <source>
        <strain evidence="2 3">DF05</strain>
    </source>
</reference>
<organism evidence="2 3">
    <name type="scientific">Pseudomonas nitroreducens</name>
    <dbReference type="NCBI Taxonomy" id="46680"/>
    <lineage>
        <taxon>Bacteria</taxon>
        <taxon>Pseudomonadati</taxon>
        <taxon>Pseudomonadota</taxon>
        <taxon>Gammaproteobacteria</taxon>
        <taxon>Pseudomonadales</taxon>
        <taxon>Pseudomonadaceae</taxon>
        <taxon>Pseudomonas</taxon>
    </lineage>
</organism>
<proteinExistence type="predicted"/>
<dbReference type="eggNOG" id="ENOG5033HK0">
    <property type="taxonomic scope" value="Bacteria"/>
</dbReference>
<evidence type="ECO:0000256" key="1">
    <source>
        <dbReference type="SAM" id="Phobius"/>
    </source>
</evidence>
<evidence type="ECO:0000313" key="2">
    <source>
        <dbReference type="EMBL" id="OWP51089.1"/>
    </source>
</evidence>
<keyword evidence="1" id="KW-1133">Transmembrane helix</keyword>
<gene>
    <name evidence="2" type="ORF">CEG18_09455</name>
</gene>
<sequence>MSEPSVSRPAEVMRGLLFGVIGLVCLAIVAYEVVDRVQFLRNARVADGQVESLNAGGSHPQVAFTTDGGQRISYPQNGLIFGYQQGQSVRVLYLPERAQASAIVDDFGALWGMTALLGLLGAAFAGVGLHSLLKRR</sequence>
<dbReference type="AlphaFoldDB" id="A0A246F9W4"/>
<feature type="transmembrane region" description="Helical" evidence="1">
    <location>
        <begin position="12"/>
        <end position="31"/>
    </location>
</feature>
<keyword evidence="1" id="KW-0812">Transmembrane</keyword>
<accession>A0A246F9W4</accession>
<feature type="transmembrane region" description="Helical" evidence="1">
    <location>
        <begin position="109"/>
        <end position="133"/>
    </location>
</feature>
<dbReference type="EMBL" id="NJBA01000003">
    <property type="protein sequence ID" value="OWP51089.1"/>
    <property type="molecule type" value="Genomic_DNA"/>
</dbReference>
<evidence type="ECO:0008006" key="4">
    <source>
        <dbReference type="Google" id="ProtNLM"/>
    </source>
</evidence>
<protein>
    <recommendedName>
        <fullName evidence="4">DUF3592 domain-containing protein</fullName>
    </recommendedName>
</protein>
<dbReference type="Proteomes" id="UP000198145">
    <property type="component" value="Unassembled WGS sequence"/>
</dbReference>
<dbReference type="RefSeq" id="WP_088417268.1">
    <property type="nucleotide sequence ID" value="NZ_NJBA01000003.1"/>
</dbReference>
<evidence type="ECO:0000313" key="3">
    <source>
        <dbReference type="Proteomes" id="UP000198145"/>
    </source>
</evidence>